<feature type="transmembrane region" description="Helical" evidence="1">
    <location>
        <begin position="108"/>
        <end position="126"/>
    </location>
</feature>
<keyword evidence="3" id="KW-1185">Reference proteome</keyword>
<name>A0ABV1UDF4_9ACTN</name>
<dbReference type="RefSeq" id="WP_352064571.1">
    <property type="nucleotide sequence ID" value="NZ_JBEPAZ010000027.1"/>
</dbReference>
<evidence type="ECO:0000313" key="2">
    <source>
        <dbReference type="EMBL" id="MER6431340.1"/>
    </source>
</evidence>
<reference evidence="2 3" key="1">
    <citation type="submission" date="2024-06" db="EMBL/GenBank/DDBJ databases">
        <title>The Natural Products Discovery Center: Release of the First 8490 Sequenced Strains for Exploring Actinobacteria Biosynthetic Diversity.</title>
        <authorList>
            <person name="Kalkreuter E."/>
            <person name="Kautsar S.A."/>
            <person name="Yang D."/>
            <person name="Bader C.D."/>
            <person name="Teijaro C.N."/>
            <person name="Fluegel L."/>
            <person name="Davis C.M."/>
            <person name="Simpson J.R."/>
            <person name="Lauterbach L."/>
            <person name="Steele A.D."/>
            <person name="Gui C."/>
            <person name="Meng S."/>
            <person name="Li G."/>
            <person name="Viehrig K."/>
            <person name="Ye F."/>
            <person name="Su P."/>
            <person name="Kiefer A.F."/>
            <person name="Nichols A."/>
            <person name="Cepeda A.J."/>
            <person name="Yan W."/>
            <person name="Fan B."/>
            <person name="Jiang Y."/>
            <person name="Adhikari A."/>
            <person name="Zheng C.-J."/>
            <person name="Schuster L."/>
            <person name="Cowan T.M."/>
            <person name="Smanski M.J."/>
            <person name="Chevrette M.G."/>
            <person name="De Carvalho L.P.S."/>
            <person name="Shen B."/>
        </authorList>
    </citation>
    <scope>NUCLEOTIDE SEQUENCE [LARGE SCALE GENOMIC DNA]</scope>
    <source>
        <strain evidence="2 3">NPDC001166</strain>
    </source>
</reference>
<sequence length="154" mass="15924">MYPEHAPRVPAQRAMEVHQPAPLPPAVAVPAPVVRVQPGTVPTVASIVLPDGRVVTGYAVSPVQPEPVAPKPPVSRAAVNVALGGVGFLAMCGGLLLLTTFIAALAAFVHQLVILAAVIFGGWIAVQVFSASGRTGGTTVHIRKAVIKRNKFYG</sequence>
<keyword evidence="1" id="KW-1133">Transmembrane helix</keyword>
<organism evidence="2 3">
    <name type="scientific">Streptomyces sp. 900105245</name>
    <dbReference type="NCBI Taxonomy" id="3154379"/>
    <lineage>
        <taxon>Bacteria</taxon>
        <taxon>Bacillati</taxon>
        <taxon>Actinomycetota</taxon>
        <taxon>Actinomycetes</taxon>
        <taxon>Kitasatosporales</taxon>
        <taxon>Streptomycetaceae</taxon>
        <taxon>Streptomyces</taxon>
    </lineage>
</organism>
<dbReference type="EMBL" id="JBEPAZ010000027">
    <property type="protein sequence ID" value="MER6431340.1"/>
    <property type="molecule type" value="Genomic_DNA"/>
</dbReference>
<feature type="transmembrane region" description="Helical" evidence="1">
    <location>
        <begin position="81"/>
        <end position="102"/>
    </location>
</feature>
<accession>A0ABV1UDF4</accession>
<gene>
    <name evidence="2" type="ORF">ABT272_26955</name>
</gene>
<proteinExistence type="predicted"/>
<evidence type="ECO:0000256" key="1">
    <source>
        <dbReference type="SAM" id="Phobius"/>
    </source>
</evidence>
<evidence type="ECO:0000313" key="3">
    <source>
        <dbReference type="Proteomes" id="UP001470023"/>
    </source>
</evidence>
<keyword evidence="1" id="KW-0472">Membrane</keyword>
<dbReference type="Proteomes" id="UP001470023">
    <property type="component" value="Unassembled WGS sequence"/>
</dbReference>
<evidence type="ECO:0008006" key="4">
    <source>
        <dbReference type="Google" id="ProtNLM"/>
    </source>
</evidence>
<protein>
    <recommendedName>
        <fullName evidence="4">Integral membrane protein</fullName>
    </recommendedName>
</protein>
<keyword evidence="1" id="KW-0812">Transmembrane</keyword>
<comment type="caution">
    <text evidence="2">The sequence shown here is derived from an EMBL/GenBank/DDBJ whole genome shotgun (WGS) entry which is preliminary data.</text>
</comment>